<dbReference type="InterPro" id="IPR012337">
    <property type="entry name" value="RNaseH-like_sf"/>
</dbReference>
<dbReference type="SUPFAM" id="SSF53098">
    <property type="entry name" value="Ribonuclease H-like"/>
    <property type="match status" value="1"/>
</dbReference>
<dbReference type="PROSITE" id="PS50994">
    <property type="entry name" value="INTEGRASE"/>
    <property type="match status" value="1"/>
</dbReference>
<feature type="non-terminal residue" evidence="2">
    <location>
        <position position="1"/>
    </location>
</feature>
<feature type="non-terminal residue" evidence="2">
    <location>
        <position position="214"/>
    </location>
</feature>
<gene>
    <name evidence="2" type="ORF">FOL47_004873</name>
</gene>
<dbReference type="OrthoDB" id="429386at2759"/>
<feature type="domain" description="Integrase catalytic" evidence="1">
    <location>
        <begin position="91"/>
        <end position="214"/>
    </location>
</feature>
<dbReference type="InterPro" id="IPR050951">
    <property type="entry name" value="Retrovirus_Pol_polyprotein"/>
</dbReference>
<evidence type="ECO:0000313" key="2">
    <source>
        <dbReference type="EMBL" id="KAF4647233.1"/>
    </source>
</evidence>
<evidence type="ECO:0000313" key="3">
    <source>
        <dbReference type="Proteomes" id="UP000591131"/>
    </source>
</evidence>
<organism evidence="2 3">
    <name type="scientific">Perkinsus chesapeaki</name>
    <name type="common">Clam parasite</name>
    <name type="synonym">Perkinsus andrewsi</name>
    <dbReference type="NCBI Taxonomy" id="330153"/>
    <lineage>
        <taxon>Eukaryota</taxon>
        <taxon>Sar</taxon>
        <taxon>Alveolata</taxon>
        <taxon>Perkinsozoa</taxon>
        <taxon>Perkinsea</taxon>
        <taxon>Perkinsida</taxon>
        <taxon>Perkinsidae</taxon>
        <taxon>Perkinsus</taxon>
    </lineage>
</organism>
<dbReference type="InterPro" id="IPR036397">
    <property type="entry name" value="RNaseH_sf"/>
</dbReference>
<reference evidence="2 3" key="1">
    <citation type="submission" date="2020-04" db="EMBL/GenBank/DDBJ databases">
        <title>Perkinsus chesapeaki whole genome sequence.</title>
        <authorList>
            <person name="Bogema D.R."/>
        </authorList>
    </citation>
    <scope>NUCLEOTIDE SEQUENCE [LARGE SCALE GENOMIC DNA]</scope>
    <source>
        <strain evidence="2">ATCC PRA-425</strain>
    </source>
</reference>
<dbReference type="PANTHER" id="PTHR37984:SF5">
    <property type="entry name" value="PROTEIN NYNRIN-LIKE"/>
    <property type="match status" value="1"/>
</dbReference>
<evidence type="ECO:0000259" key="1">
    <source>
        <dbReference type="PROSITE" id="PS50994"/>
    </source>
</evidence>
<dbReference type="AlphaFoldDB" id="A0A7J6KIX2"/>
<comment type="caution">
    <text evidence="2">The sequence shown here is derived from an EMBL/GenBank/DDBJ whole genome shotgun (WGS) entry which is preliminary data.</text>
</comment>
<dbReference type="InterPro" id="IPR001584">
    <property type="entry name" value="Integrase_cat-core"/>
</dbReference>
<dbReference type="GO" id="GO:0015074">
    <property type="term" value="P:DNA integration"/>
    <property type="evidence" value="ECO:0007669"/>
    <property type="project" value="InterPro"/>
</dbReference>
<accession>A0A7J6KIX2</accession>
<dbReference type="Pfam" id="PF17921">
    <property type="entry name" value="Integrase_H2C2"/>
    <property type="match status" value="1"/>
</dbReference>
<dbReference type="Gene3D" id="1.10.340.70">
    <property type="match status" value="1"/>
</dbReference>
<keyword evidence="3" id="KW-1185">Reference proteome</keyword>
<dbReference type="InterPro" id="IPR041588">
    <property type="entry name" value="Integrase_H2C2"/>
</dbReference>
<protein>
    <recommendedName>
        <fullName evidence="1">Integrase catalytic domain-containing protein</fullName>
    </recommendedName>
</protein>
<dbReference type="EMBL" id="JAAPAO010002758">
    <property type="protein sequence ID" value="KAF4647233.1"/>
    <property type="molecule type" value="Genomic_DNA"/>
</dbReference>
<name>A0A7J6KIX2_PERCH</name>
<dbReference type="GO" id="GO:0003676">
    <property type="term" value="F:nucleic acid binding"/>
    <property type="evidence" value="ECO:0007669"/>
    <property type="project" value="InterPro"/>
</dbReference>
<dbReference type="Gene3D" id="3.30.420.10">
    <property type="entry name" value="Ribonuclease H-like superfamily/Ribonuclease H"/>
    <property type="match status" value="1"/>
</dbReference>
<dbReference type="PANTHER" id="PTHR37984">
    <property type="entry name" value="PROTEIN CBG26694"/>
    <property type="match status" value="1"/>
</dbReference>
<sequence>DYLQRRIDARDEVVEPLVITDKDLQSRLVEAAHNIAHDGIDATFVRLKRLFTWPSMKSMVKSVNDDCKLCNVTKVIPGVRSFKQPPVVAKVPPTPFYKVQMDVLGPVGGNMMYVTTLCCCFTGYVATRATLRCPTYSDVRLLLNWVYRIWGYVPNTVQSDNGSIFVRASKDVPFNWQFTPVRGSVANGMVERKHRCINTKLRRLHLQGVKPSTD</sequence>
<dbReference type="Proteomes" id="UP000591131">
    <property type="component" value="Unassembled WGS sequence"/>
</dbReference>
<proteinExistence type="predicted"/>